<feature type="region of interest" description="Disordered" evidence="1">
    <location>
        <begin position="1"/>
        <end position="22"/>
    </location>
</feature>
<feature type="region of interest" description="Disordered" evidence="1">
    <location>
        <begin position="46"/>
        <end position="72"/>
    </location>
</feature>
<name>A0A813GFQ8_POLGL</name>
<comment type="caution">
    <text evidence="2">The sequence shown here is derived from an EMBL/GenBank/DDBJ whole genome shotgun (WGS) entry which is preliminary data.</text>
</comment>
<evidence type="ECO:0000313" key="3">
    <source>
        <dbReference type="Proteomes" id="UP000654075"/>
    </source>
</evidence>
<reference evidence="2" key="1">
    <citation type="submission" date="2021-02" db="EMBL/GenBank/DDBJ databases">
        <authorList>
            <person name="Dougan E. K."/>
            <person name="Rhodes N."/>
            <person name="Thang M."/>
            <person name="Chan C."/>
        </authorList>
    </citation>
    <scope>NUCLEOTIDE SEQUENCE</scope>
</reference>
<proteinExistence type="predicted"/>
<feature type="compositionally biased region" description="Gly residues" evidence="1">
    <location>
        <begin position="10"/>
        <end position="22"/>
    </location>
</feature>
<feature type="compositionally biased region" description="Low complexity" evidence="1">
    <location>
        <begin position="46"/>
        <end position="70"/>
    </location>
</feature>
<evidence type="ECO:0000313" key="2">
    <source>
        <dbReference type="EMBL" id="CAE8623880.1"/>
    </source>
</evidence>
<dbReference type="AlphaFoldDB" id="A0A813GFQ8"/>
<dbReference type="Proteomes" id="UP000654075">
    <property type="component" value="Unassembled WGS sequence"/>
</dbReference>
<organism evidence="2 3">
    <name type="scientific">Polarella glacialis</name>
    <name type="common">Dinoflagellate</name>
    <dbReference type="NCBI Taxonomy" id="89957"/>
    <lineage>
        <taxon>Eukaryota</taxon>
        <taxon>Sar</taxon>
        <taxon>Alveolata</taxon>
        <taxon>Dinophyceae</taxon>
        <taxon>Suessiales</taxon>
        <taxon>Suessiaceae</taxon>
        <taxon>Polarella</taxon>
    </lineage>
</organism>
<gene>
    <name evidence="2" type="ORF">PGLA1383_LOCUS41087</name>
</gene>
<accession>A0A813GFQ8</accession>
<sequence>MHANWVRAGGPRGRGTAGGVRAGGVRGAGVRAGGVRAGGVRRAGSAQAGFRAEGSAPAGSAPAGSPRPGGVRAGGVRAGGVRAGGVRAGGVRARGVRAGWQRPRGRVRGGSAPAGPCAAGVRAAGSAGGGVRAAGSGGRGPGAGVRAGSVRAGVRGRLRFLRFLRSQQAVRFGSSPEHVRARSVPSGSVDGLTVRVARFVGTNNAAVLGPDEVPGGSKSTVDGMLYFSRQPIQLELFRRSEYKAPATMLGIAQTDGCHSDQRCWDCEAYLAVLGFGRSASSRLTRVLVLVLPAVPTGFGAQQSLRRPRPEILWCCPRLLCWPEPSTEAAVARPQSSTWQLHAFQSPVPQTCEVSRGESCSGSVAQEIPPGRFFFVSLCARASKLDSMLRNSVRLLLFTGLACGSWTVPGNLLLPLVEDLTKDVHKLVKQLHAEGVPAPVVDILATPLQFSKGQLVTLPLSASKHPNTLIAGQGSLGLGASSRSAWRLVCQSMECISCVEDPLLQLQLQPTLAIAVRQPAHVSELGHESLAELAMLENHSAHRERLLREIMCVDLVNWEEAHKVLFQMDVDCESYYWLESAPYRFGIAGAFFCCFSGMLMVFCKPVALFYGTQIAGEDLPDGVEDIAEMTVNQVGTWTWSWMEPMIGTASFVLLCCQFTRAQVLKMNMKPYGEYVLQWRANRVAAKFPQYDRSMVRAWAKHMPRVGVSWQPVYERTAGVKGPTSGL</sequence>
<dbReference type="EMBL" id="CAJNNV010028259">
    <property type="protein sequence ID" value="CAE8623880.1"/>
    <property type="molecule type" value="Genomic_DNA"/>
</dbReference>
<keyword evidence="3" id="KW-1185">Reference proteome</keyword>
<protein>
    <submittedName>
        <fullName evidence="2">Uncharacterized protein</fullName>
    </submittedName>
</protein>
<evidence type="ECO:0000256" key="1">
    <source>
        <dbReference type="SAM" id="MobiDB-lite"/>
    </source>
</evidence>